<evidence type="ECO:0000256" key="9">
    <source>
        <dbReference type="RuleBase" id="RU362011"/>
    </source>
</evidence>
<feature type="transmembrane region" description="Helical" evidence="9">
    <location>
        <begin position="386"/>
        <end position="410"/>
    </location>
</feature>
<keyword evidence="5 9" id="KW-0460">Magnesium</keyword>
<keyword evidence="8" id="KW-0129">CBS domain</keyword>
<feature type="transmembrane region" description="Helical" evidence="9">
    <location>
        <begin position="356"/>
        <end position="380"/>
    </location>
</feature>
<feature type="domain" description="CBS" evidence="10">
    <location>
        <begin position="197"/>
        <end position="254"/>
    </location>
</feature>
<dbReference type="PANTHER" id="PTHR43773:SF1">
    <property type="entry name" value="MAGNESIUM TRANSPORTER MGTE"/>
    <property type="match status" value="1"/>
</dbReference>
<dbReference type="GO" id="GO:0005886">
    <property type="term" value="C:plasma membrane"/>
    <property type="evidence" value="ECO:0007669"/>
    <property type="project" value="UniProtKB-SubCell"/>
</dbReference>
<evidence type="ECO:0000256" key="6">
    <source>
        <dbReference type="ARBA" id="ARBA00022989"/>
    </source>
</evidence>
<dbReference type="SUPFAM" id="SSF161093">
    <property type="entry name" value="MgtE membrane domain-like"/>
    <property type="match status" value="1"/>
</dbReference>
<dbReference type="InterPro" id="IPR006667">
    <property type="entry name" value="SLC41_membr_dom"/>
</dbReference>
<comment type="similarity">
    <text evidence="2 9">Belongs to the SLC41A transporter family.</text>
</comment>
<dbReference type="SMART" id="SM00924">
    <property type="entry name" value="MgtE_N"/>
    <property type="match status" value="1"/>
</dbReference>
<dbReference type="InterPro" id="IPR000644">
    <property type="entry name" value="CBS_dom"/>
</dbReference>
<dbReference type="OrthoDB" id="9790355at2"/>
<dbReference type="PROSITE" id="PS51371">
    <property type="entry name" value="CBS"/>
    <property type="match status" value="1"/>
</dbReference>
<evidence type="ECO:0000259" key="10">
    <source>
        <dbReference type="PROSITE" id="PS51371"/>
    </source>
</evidence>
<proteinExistence type="inferred from homology"/>
<comment type="function">
    <text evidence="9">Acts as a magnesium transporter.</text>
</comment>
<dbReference type="Proteomes" id="UP000244655">
    <property type="component" value="Chromosome"/>
</dbReference>
<evidence type="ECO:0000313" key="12">
    <source>
        <dbReference type="Proteomes" id="UP000244655"/>
    </source>
</evidence>
<feature type="transmembrane region" description="Helical" evidence="9">
    <location>
        <begin position="282"/>
        <end position="299"/>
    </location>
</feature>
<dbReference type="InterPro" id="IPR036739">
    <property type="entry name" value="SLC41_membr_dom_sf"/>
</dbReference>
<dbReference type="PANTHER" id="PTHR43773">
    <property type="entry name" value="MAGNESIUM TRANSPORTER MGTE"/>
    <property type="match status" value="1"/>
</dbReference>
<dbReference type="GO" id="GO:0015095">
    <property type="term" value="F:magnesium ion transmembrane transporter activity"/>
    <property type="evidence" value="ECO:0007669"/>
    <property type="project" value="UniProtKB-UniRule"/>
</dbReference>
<dbReference type="RefSeq" id="WP_108729162.1">
    <property type="nucleotide sequence ID" value="NZ_CP025785.1"/>
</dbReference>
<evidence type="ECO:0000256" key="8">
    <source>
        <dbReference type="PROSITE-ProRule" id="PRU00703"/>
    </source>
</evidence>
<keyword evidence="3 9" id="KW-0813">Transport</keyword>
<accession>A0A2S1LWU6</accession>
<keyword evidence="12" id="KW-1185">Reference proteome</keyword>
<evidence type="ECO:0000256" key="3">
    <source>
        <dbReference type="ARBA" id="ARBA00022448"/>
    </source>
</evidence>
<evidence type="ECO:0000256" key="1">
    <source>
        <dbReference type="ARBA" id="ARBA00004141"/>
    </source>
</evidence>
<dbReference type="Gene3D" id="1.25.60.10">
    <property type="entry name" value="MgtE N-terminal domain-like"/>
    <property type="match status" value="1"/>
</dbReference>
<protein>
    <recommendedName>
        <fullName evidence="9">Magnesium transporter MgtE</fullName>
    </recommendedName>
</protein>
<dbReference type="InterPro" id="IPR006669">
    <property type="entry name" value="MgtE_transporter"/>
</dbReference>
<dbReference type="CDD" id="cd04606">
    <property type="entry name" value="CBS_pair_Mg_transporter"/>
    <property type="match status" value="1"/>
</dbReference>
<dbReference type="SUPFAM" id="SSF158791">
    <property type="entry name" value="MgtE N-terminal domain-like"/>
    <property type="match status" value="1"/>
</dbReference>
<keyword evidence="9" id="KW-1003">Cell membrane</keyword>
<organism evidence="11 12">
    <name type="scientific">Candidatus Borreliella tachyglossi</name>
    <dbReference type="NCBI Taxonomy" id="1964448"/>
    <lineage>
        <taxon>Bacteria</taxon>
        <taxon>Pseudomonadati</taxon>
        <taxon>Spirochaetota</taxon>
        <taxon>Spirochaetia</taxon>
        <taxon>Spirochaetales</taxon>
        <taxon>Borreliaceae</taxon>
        <taxon>Borreliella</taxon>
    </lineage>
</organism>
<sequence>MIDIVLLKTLLEEKKYSEIKEELLKYDAFDISETLKKLNGSDLILLYRFLPKKVAVEAFSNFDQITKNKLANSFTNKEISEMIDELNLDDVIDLVEEVPANVVQRFLASSTEENREIINKFLSYSDDSAGSIVIIEYIELKEYFSVREALDYIRKVAKTKEDVYTYYITDEEKRLKGVVKIEDLMLSRDDVLISSIMKSSGFYIVKVSDGKEDVALLFQNHDISSVPVVDNEGRMIGIIIIDDILEVIQSLNTEDFHIMAAVTPLGKSYLDTSIFDMTKNRIIWLLILMISSTLTATIITNYQNLVLSLVILTSFIPLLMDTSGNAGSQASALIIRELALGTLKIKDFFRVLLKEVCVSVLVGTILASINFLRVILFVIPEHDERFRIAFVVSACLMIGLMVAKVLGGLLPIFAKILKLDPALMAGPLITTIADVITLIAYFNIAKLVLTNYF</sequence>
<gene>
    <name evidence="11" type="primary">mgtE</name>
    <name evidence="11" type="ORF">CR532_01935</name>
</gene>
<evidence type="ECO:0000256" key="2">
    <source>
        <dbReference type="ARBA" id="ARBA00009749"/>
    </source>
</evidence>
<feature type="transmembrane region" description="Helical" evidence="9">
    <location>
        <begin position="422"/>
        <end position="444"/>
    </location>
</feature>
<comment type="subunit">
    <text evidence="9">Homodimer.</text>
</comment>
<reference evidence="11 12" key="1">
    <citation type="submission" date="2018-01" db="EMBL/GenBank/DDBJ databases">
        <title>Genome sequence of Borrelia tachyglossi.</title>
        <authorList>
            <person name="Gofton A.W."/>
        </authorList>
    </citation>
    <scope>NUCLEOTIDE SEQUENCE [LARGE SCALE GENOMIC DNA]</scope>
    <source>
        <strain evidence="11 12">Bc-F10-1268</strain>
    </source>
</reference>
<comment type="subcellular location">
    <subcellularLocation>
        <location evidence="9">Cell membrane</location>
        <topology evidence="9">Multi-pass membrane protein</topology>
    </subcellularLocation>
    <subcellularLocation>
        <location evidence="1">Membrane</location>
        <topology evidence="1">Multi-pass membrane protein</topology>
    </subcellularLocation>
</comment>
<dbReference type="GO" id="GO:0046872">
    <property type="term" value="F:metal ion binding"/>
    <property type="evidence" value="ECO:0007669"/>
    <property type="project" value="UniProtKB-KW"/>
</dbReference>
<dbReference type="Gene3D" id="1.10.357.20">
    <property type="entry name" value="SLC41 divalent cation transporters, integral membrane domain"/>
    <property type="match status" value="1"/>
</dbReference>
<dbReference type="SMART" id="SM00116">
    <property type="entry name" value="CBS"/>
    <property type="match status" value="1"/>
</dbReference>
<dbReference type="Pfam" id="PF00571">
    <property type="entry name" value="CBS"/>
    <property type="match status" value="1"/>
</dbReference>
<dbReference type="EMBL" id="CP025785">
    <property type="protein sequence ID" value="AWG42762.1"/>
    <property type="molecule type" value="Genomic_DNA"/>
</dbReference>
<keyword evidence="4 9" id="KW-0812">Transmembrane</keyword>
<keyword evidence="6 9" id="KW-1133">Transmembrane helix</keyword>
<evidence type="ECO:0000313" key="11">
    <source>
        <dbReference type="EMBL" id="AWG42762.1"/>
    </source>
</evidence>
<dbReference type="InterPro" id="IPR046342">
    <property type="entry name" value="CBS_dom_sf"/>
</dbReference>
<comment type="caution">
    <text evidence="9">Lacks conserved residue(s) required for the propagation of feature annotation.</text>
</comment>
<dbReference type="NCBIfam" id="TIGR00400">
    <property type="entry name" value="mgtE"/>
    <property type="match status" value="1"/>
</dbReference>
<name>A0A2S1LWU6_9SPIR</name>
<dbReference type="Pfam" id="PF03448">
    <property type="entry name" value="MgtE_N"/>
    <property type="match status" value="1"/>
</dbReference>
<evidence type="ECO:0000256" key="5">
    <source>
        <dbReference type="ARBA" id="ARBA00022842"/>
    </source>
</evidence>
<evidence type="ECO:0000256" key="7">
    <source>
        <dbReference type="ARBA" id="ARBA00023136"/>
    </source>
</evidence>
<dbReference type="Gene3D" id="3.10.580.10">
    <property type="entry name" value="CBS-domain"/>
    <property type="match status" value="1"/>
</dbReference>
<dbReference type="Pfam" id="PF01769">
    <property type="entry name" value="MgtE"/>
    <property type="match status" value="1"/>
</dbReference>
<keyword evidence="9" id="KW-0479">Metal-binding</keyword>
<dbReference type="SUPFAM" id="SSF54631">
    <property type="entry name" value="CBS-domain pair"/>
    <property type="match status" value="1"/>
</dbReference>
<dbReference type="InterPro" id="IPR038076">
    <property type="entry name" value="MgtE_N_sf"/>
</dbReference>
<keyword evidence="7 9" id="KW-0472">Membrane</keyword>
<dbReference type="InterPro" id="IPR006668">
    <property type="entry name" value="Mg_transptr_MgtE_intracell_dom"/>
</dbReference>
<evidence type="ECO:0000256" key="4">
    <source>
        <dbReference type="ARBA" id="ARBA00022692"/>
    </source>
</evidence>
<dbReference type="AlphaFoldDB" id="A0A2S1LWU6"/>